<evidence type="ECO:0000313" key="1">
    <source>
        <dbReference type="EMBL" id="MBY0757212.1"/>
    </source>
</evidence>
<dbReference type="Proteomes" id="UP001299068">
    <property type="component" value="Unassembled WGS sequence"/>
</dbReference>
<name>A0ABS7L2T0_CLOSR</name>
<gene>
    <name evidence="1" type="ORF">K5V21_17410</name>
</gene>
<dbReference type="RefSeq" id="WP_221862346.1">
    <property type="nucleotide sequence ID" value="NZ_JAIKTU010000018.1"/>
</dbReference>
<reference evidence="1 2" key="1">
    <citation type="journal article" date="2021" name="Cell Host Microbe">
        <title>in vivo commensal control of Clostridioides difficile virulence.</title>
        <authorList>
            <person name="Girinathan B.P."/>
            <person name="Dibenedetto N."/>
            <person name="Worley J.N."/>
            <person name="Peltier J."/>
            <person name="Arrieta-Ortiz M.L."/>
            <person name="Rupa Christinal Immanuel S."/>
            <person name="Lavin R."/>
            <person name="Delaney M.L."/>
            <person name="Cummins C."/>
            <person name="Hoffmann M."/>
            <person name="Luo Y."/>
            <person name="Gonzalez-Escalona N."/>
            <person name="Allard M."/>
            <person name="Onderdonk A.B."/>
            <person name="Gerber G.K."/>
            <person name="Sonenshein A.L."/>
            <person name="Baliga N."/>
            <person name="Dupuy B."/>
            <person name="Bry L."/>
        </authorList>
    </citation>
    <scope>NUCLEOTIDE SEQUENCE [LARGE SCALE GENOMIC DNA]</scope>
    <source>
        <strain evidence="1 2">DSM 599</strain>
    </source>
</reference>
<organism evidence="1 2">
    <name type="scientific">Clostridium sardiniense</name>
    <name type="common">Clostridium absonum</name>
    <dbReference type="NCBI Taxonomy" id="29369"/>
    <lineage>
        <taxon>Bacteria</taxon>
        <taxon>Bacillati</taxon>
        <taxon>Bacillota</taxon>
        <taxon>Clostridia</taxon>
        <taxon>Eubacteriales</taxon>
        <taxon>Clostridiaceae</taxon>
        <taxon>Clostridium</taxon>
    </lineage>
</organism>
<sequence length="70" mass="8313">MTKYQREILSYVEKNLILKGKEIFFGYDERSVVIIDNTKILHFIYKDNKISLVDSIVTINTIKNRYKKAV</sequence>
<protein>
    <submittedName>
        <fullName evidence="1">Uncharacterized protein</fullName>
    </submittedName>
</protein>
<dbReference type="EMBL" id="JAIKTU010000018">
    <property type="protein sequence ID" value="MBY0757212.1"/>
    <property type="molecule type" value="Genomic_DNA"/>
</dbReference>
<proteinExistence type="predicted"/>
<evidence type="ECO:0000313" key="2">
    <source>
        <dbReference type="Proteomes" id="UP001299068"/>
    </source>
</evidence>
<comment type="caution">
    <text evidence="1">The sequence shown here is derived from an EMBL/GenBank/DDBJ whole genome shotgun (WGS) entry which is preliminary data.</text>
</comment>
<accession>A0ABS7L2T0</accession>
<keyword evidence="2" id="KW-1185">Reference proteome</keyword>